<dbReference type="EMBL" id="CAKMRJ010000001">
    <property type="protein sequence ID" value="CAH1412271.1"/>
    <property type="molecule type" value="Genomic_DNA"/>
</dbReference>
<keyword evidence="1" id="KW-0479">Metal-binding</keyword>
<evidence type="ECO:0000256" key="2">
    <source>
        <dbReference type="ARBA" id="ARBA00022771"/>
    </source>
</evidence>
<dbReference type="Proteomes" id="UP001157418">
    <property type="component" value="Unassembled WGS sequence"/>
</dbReference>
<comment type="caution">
    <text evidence="7">The sequence shown here is derived from an EMBL/GenBank/DDBJ whole genome shotgun (WGS) entry which is preliminary data.</text>
</comment>
<name>A0AAU9LG35_9ASTR</name>
<feature type="domain" description="SWIM-type" evidence="6">
    <location>
        <begin position="147"/>
        <end position="179"/>
    </location>
</feature>
<keyword evidence="8" id="KW-1185">Reference proteome</keyword>
<reference evidence="7 8" key="1">
    <citation type="submission" date="2022-01" db="EMBL/GenBank/DDBJ databases">
        <authorList>
            <person name="Xiong W."/>
            <person name="Schranz E."/>
        </authorList>
    </citation>
    <scope>NUCLEOTIDE SEQUENCE [LARGE SCALE GENOMIC DNA]</scope>
</reference>
<keyword evidence="2 4" id="KW-0863">Zinc-finger</keyword>
<evidence type="ECO:0000256" key="4">
    <source>
        <dbReference type="PROSITE-ProRule" id="PRU00325"/>
    </source>
</evidence>
<evidence type="ECO:0000313" key="7">
    <source>
        <dbReference type="EMBL" id="CAH1412271.1"/>
    </source>
</evidence>
<dbReference type="PROSITE" id="PS50966">
    <property type="entry name" value="ZF_SWIM"/>
    <property type="match status" value="1"/>
</dbReference>
<dbReference type="InterPro" id="IPR007527">
    <property type="entry name" value="Znf_SWIM"/>
</dbReference>
<dbReference type="PANTHER" id="PTHR31973">
    <property type="entry name" value="POLYPROTEIN, PUTATIVE-RELATED"/>
    <property type="match status" value="1"/>
</dbReference>
<organism evidence="7 8">
    <name type="scientific">Lactuca virosa</name>
    <dbReference type="NCBI Taxonomy" id="75947"/>
    <lineage>
        <taxon>Eukaryota</taxon>
        <taxon>Viridiplantae</taxon>
        <taxon>Streptophyta</taxon>
        <taxon>Embryophyta</taxon>
        <taxon>Tracheophyta</taxon>
        <taxon>Spermatophyta</taxon>
        <taxon>Magnoliopsida</taxon>
        <taxon>eudicotyledons</taxon>
        <taxon>Gunneridae</taxon>
        <taxon>Pentapetalae</taxon>
        <taxon>asterids</taxon>
        <taxon>campanulids</taxon>
        <taxon>Asterales</taxon>
        <taxon>Asteraceae</taxon>
        <taxon>Cichorioideae</taxon>
        <taxon>Cichorieae</taxon>
        <taxon>Lactucinae</taxon>
        <taxon>Lactuca</taxon>
    </lineage>
</organism>
<evidence type="ECO:0000259" key="6">
    <source>
        <dbReference type="PROSITE" id="PS50966"/>
    </source>
</evidence>
<evidence type="ECO:0000256" key="1">
    <source>
        <dbReference type="ARBA" id="ARBA00022723"/>
    </source>
</evidence>
<gene>
    <name evidence="7" type="ORF">LVIROSA_LOCUS297</name>
</gene>
<dbReference type="PANTHER" id="PTHR31973:SF187">
    <property type="entry name" value="MUTATOR TRANSPOSASE MUDRA PROTEIN"/>
    <property type="match status" value="1"/>
</dbReference>
<keyword evidence="3" id="KW-0862">Zinc</keyword>
<feature type="region of interest" description="Disordered" evidence="5">
    <location>
        <begin position="1"/>
        <end position="21"/>
    </location>
</feature>
<sequence>MASTSGTMKPKGPKLPEKTYLPDSYSDDDAFDFSFLDFSEETLKAPSRLCDDQFLNLLCDENILRRSIDGMVDDGDIPGVQQKEHSHLDDDNEDVGVEYRVHDPNVDWKEMRPQLGDCYESPAQLRLWTVVTSGGDVFETRYGYNGYKVDLSNHTCTCNLWMLSGIPCVHSQAAINYVHKDPSQFLSSWFHKDKYVATYSQNIQPVGGSNLWPMTEFIKPL</sequence>
<dbReference type="SMART" id="SM00575">
    <property type="entry name" value="ZnF_PMZ"/>
    <property type="match status" value="1"/>
</dbReference>
<evidence type="ECO:0000256" key="3">
    <source>
        <dbReference type="ARBA" id="ARBA00022833"/>
    </source>
</evidence>
<evidence type="ECO:0000256" key="5">
    <source>
        <dbReference type="SAM" id="MobiDB-lite"/>
    </source>
</evidence>
<accession>A0AAU9LG35</accession>
<dbReference type="AlphaFoldDB" id="A0AAU9LG35"/>
<protein>
    <recommendedName>
        <fullName evidence="6">SWIM-type domain-containing protein</fullName>
    </recommendedName>
</protein>
<proteinExistence type="predicted"/>
<dbReference type="GO" id="GO:0008270">
    <property type="term" value="F:zinc ion binding"/>
    <property type="evidence" value="ECO:0007669"/>
    <property type="project" value="UniProtKB-KW"/>
</dbReference>
<dbReference type="Pfam" id="PF04434">
    <property type="entry name" value="SWIM"/>
    <property type="match status" value="1"/>
</dbReference>
<dbReference type="InterPro" id="IPR006564">
    <property type="entry name" value="Znf_PMZ"/>
</dbReference>
<evidence type="ECO:0000313" key="8">
    <source>
        <dbReference type="Proteomes" id="UP001157418"/>
    </source>
</evidence>